<dbReference type="GO" id="GO:0042586">
    <property type="term" value="F:peptide deformylase activity"/>
    <property type="evidence" value="ECO:0007669"/>
    <property type="project" value="InterPro"/>
</dbReference>
<reference evidence="2 3" key="1">
    <citation type="submission" date="2015-12" db="EMBL/GenBank/DDBJ databases">
        <title>Draft Genome Sequence of Olsenella scatoligenes SK9K4T; a Producer of 3-Methylindole- (skatole) and 4-Methylphenol- (p-cresol) Isolated from Pig Feces.</title>
        <authorList>
            <person name="Li X."/>
            <person name="Borg B."/>
            <person name="Canibe N."/>
        </authorList>
    </citation>
    <scope>NUCLEOTIDE SEQUENCE [LARGE SCALE GENOMIC DNA]</scope>
    <source>
        <strain evidence="2 3">SK9K4</strain>
    </source>
</reference>
<dbReference type="RefSeq" id="WP_059054946.1">
    <property type="nucleotide sequence ID" value="NZ_JAZHSO010000004.1"/>
</dbReference>
<comment type="similarity">
    <text evidence="1">Belongs to the polypeptide deformylase family.</text>
</comment>
<keyword evidence="3" id="KW-1185">Reference proteome</keyword>
<dbReference type="PANTHER" id="PTHR10458:SF22">
    <property type="entry name" value="PEPTIDE DEFORMYLASE"/>
    <property type="match status" value="1"/>
</dbReference>
<dbReference type="Proteomes" id="UP000054078">
    <property type="component" value="Unassembled WGS sequence"/>
</dbReference>
<dbReference type="AlphaFoldDB" id="A0A100YUN7"/>
<gene>
    <name evidence="2" type="ORF">AUL39_07270</name>
</gene>
<evidence type="ECO:0000256" key="1">
    <source>
        <dbReference type="ARBA" id="ARBA00010759"/>
    </source>
</evidence>
<dbReference type="PANTHER" id="PTHR10458">
    <property type="entry name" value="PEPTIDE DEFORMYLASE"/>
    <property type="match status" value="1"/>
</dbReference>
<sequence>MIRELCKDDAILSKKCQRATPEDAPLAQDLIDTLRSVEDGACLAANQIGETKAVAVYLDDNGEAHVLYNPRIMMGLNATRTVEGCLSHDEPSKVTRYGKVKVSYDELVDGKFVPRRRDLTGWEAQMVQHMVDHCNGKLV</sequence>
<dbReference type="Pfam" id="PF01327">
    <property type="entry name" value="Pep_deformylase"/>
    <property type="match status" value="1"/>
</dbReference>
<accession>A0A100YUN7</accession>
<dbReference type="OrthoDB" id="9804313at2"/>
<dbReference type="SUPFAM" id="SSF56420">
    <property type="entry name" value="Peptide deformylase"/>
    <property type="match status" value="1"/>
</dbReference>
<dbReference type="EMBL" id="LOJF01000010">
    <property type="protein sequence ID" value="KUH58015.1"/>
    <property type="molecule type" value="Genomic_DNA"/>
</dbReference>
<dbReference type="InterPro" id="IPR036821">
    <property type="entry name" value="Peptide_deformylase_sf"/>
</dbReference>
<protein>
    <submittedName>
        <fullName evidence="2">Formylmethionine deformylase</fullName>
    </submittedName>
</protein>
<evidence type="ECO:0000313" key="2">
    <source>
        <dbReference type="EMBL" id="KUH58015.1"/>
    </source>
</evidence>
<dbReference type="STRING" id="1299998.AUL39_07270"/>
<proteinExistence type="inferred from homology"/>
<dbReference type="Gene3D" id="3.90.45.10">
    <property type="entry name" value="Peptide deformylase"/>
    <property type="match status" value="1"/>
</dbReference>
<dbReference type="InterPro" id="IPR023635">
    <property type="entry name" value="Peptide_deformylase"/>
</dbReference>
<dbReference type="PRINTS" id="PR01576">
    <property type="entry name" value="PDEFORMYLASE"/>
</dbReference>
<name>A0A100YUN7_TRASO</name>
<comment type="caution">
    <text evidence="2">The sequence shown here is derived from an EMBL/GenBank/DDBJ whole genome shotgun (WGS) entry which is preliminary data.</text>
</comment>
<organism evidence="2 3">
    <name type="scientific">Tractidigestivibacter scatoligenes</name>
    <name type="common">Olsenella scatoligenes</name>
    <dbReference type="NCBI Taxonomy" id="1299998"/>
    <lineage>
        <taxon>Bacteria</taxon>
        <taxon>Bacillati</taxon>
        <taxon>Actinomycetota</taxon>
        <taxon>Coriobacteriia</taxon>
        <taxon>Coriobacteriales</taxon>
        <taxon>Atopobiaceae</taxon>
        <taxon>Tractidigestivibacter</taxon>
    </lineage>
</organism>
<evidence type="ECO:0000313" key="3">
    <source>
        <dbReference type="Proteomes" id="UP000054078"/>
    </source>
</evidence>